<proteinExistence type="predicted"/>
<dbReference type="Proteomes" id="UP000823850">
    <property type="component" value="Unassembled WGS sequence"/>
</dbReference>
<dbReference type="EMBL" id="DWUX01000208">
    <property type="protein sequence ID" value="HJD40722.1"/>
    <property type="molecule type" value="Genomic_DNA"/>
</dbReference>
<feature type="domain" description="PH" evidence="1">
    <location>
        <begin position="1"/>
        <end position="35"/>
    </location>
</feature>
<evidence type="ECO:0000259" key="1">
    <source>
        <dbReference type="PROSITE" id="PS50003"/>
    </source>
</evidence>
<protein>
    <submittedName>
        <fullName evidence="2">Ribosome-recycling factor</fullName>
    </submittedName>
</protein>
<accession>A0A9D2RBT7</accession>
<name>A0A9D2RBT7_9FIRM</name>
<gene>
    <name evidence="2" type="ORF">H9913_11920</name>
</gene>
<evidence type="ECO:0000313" key="3">
    <source>
        <dbReference type="Proteomes" id="UP000823850"/>
    </source>
</evidence>
<comment type="caution">
    <text evidence="2">The sequence shown here is derived from an EMBL/GenBank/DDBJ whole genome shotgun (WGS) entry which is preliminary data.</text>
</comment>
<evidence type="ECO:0000313" key="2">
    <source>
        <dbReference type="EMBL" id="HJD40722.1"/>
    </source>
</evidence>
<reference evidence="2" key="1">
    <citation type="journal article" date="2021" name="PeerJ">
        <title>Extensive microbial diversity within the chicken gut microbiome revealed by metagenomics and culture.</title>
        <authorList>
            <person name="Gilroy R."/>
            <person name="Ravi A."/>
            <person name="Getino M."/>
            <person name="Pursley I."/>
            <person name="Horton D.L."/>
            <person name="Alikhan N.F."/>
            <person name="Baker D."/>
            <person name="Gharbi K."/>
            <person name="Hall N."/>
            <person name="Watson M."/>
            <person name="Adriaenssens E.M."/>
            <person name="Foster-Nyarko E."/>
            <person name="Jarju S."/>
            <person name="Secka A."/>
            <person name="Antonio M."/>
            <person name="Oren A."/>
            <person name="Chaudhuri R.R."/>
            <person name="La Ragione R."/>
            <person name="Hildebrand F."/>
            <person name="Pallen M.J."/>
        </authorList>
    </citation>
    <scope>NUCLEOTIDE SEQUENCE</scope>
    <source>
        <strain evidence="2">ChiW19-6364</strain>
    </source>
</reference>
<reference evidence="2" key="2">
    <citation type="submission" date="2021-04" db="EMBL/GenBank/DDBJ databases">
        <authorList>
            <person name="Gilroy R."/>
        </authorList>
    </citation>
    <scope>NUCLEOTIDE SEQUENCE</scope>
    <source>
        <strain evidence="2">ChiW19-6364</strain>
    </source>
</reference>
<dbReference type="AlphaFoldDB" id="A0A9D2RBT7"/>
<sequence>MEFKVFMQTVEEKLARISSEEELRDWIRGYARSLSEGERETFLKKLGSRERKSHQDKLQEIIDWCEKVDEEEITLSCYGYESYEYGGWGSDWIMKYEDPYEIGRKLEACYEEAEQAVYDRDYQSASRIYWNLGILNIVAVDEDGGDPVDMSVEDMKKEGLADLDFGRICPLTLYAEYQADPLTERAAKMYGYFSWGMFRETFLKDMMEVGTEPLEGMEEFLLQWIAYLREQDDTYTARLLKEAVMLWRGDEGLLEEARRMADKQPALYIDLLGRFLEKEQWEQLKNEGLKALKLMDRKMEIRDQAARMTARGASHMQDNAACGHALTEAFYSKMAAANYLRVITCGSLEAGIGEEGSGFVPDRENILETAEKIYKEIQASRQGKEQNRYYWRSSRDRDPYIRTEGDCLGIAFLNGDYETVWKEAKKTAVSLGWSGRFIEAGVPMLLLYLFEGEEMEKGMAYMLGKVKYYLNYKEKYGEPDFAERFFVWKKTIDIPEEDKKKILKYLQKITDKRVEAIVSGQHRGSYGKAAALGAALGEAEEAMGITYGKTIRLRRYLDQFPRHRAFKSEINAFLK</sequence>
<organism evidence="2 3">
    <name type="scientific">Candidatus Blautia stercoripullorum</name>
    <dbReference type="NCBI Taxonomy" id="2838502"/>
    <lineage>
        <taxon>Bacteria</taxon>
        <taxon>Bacillati</taxon>
        <taxon>Bacillota</taxon>
        <taxon>Clostridia</taxon>
        <taxon>Lachnospirales</taxon>
        <taxon>Lachnospiraceae</taxon>
        <taxon>Blautia</taxon>
    </lineage>
</organism>
<dbReference type="InterPro" id="IPR001849">
    <property type="entry name" value="PH_domain"/>
</dbReference>
<dbReference type="PROSITE" id="PS50003">
    <property type="entry name" value="PH_DOMAIN"/>
    <property type="match status" value="1"/>
</dbReference>